<dbReference type="OrthoDB" id="6376713at2"/>
<dbReference type="PROSITE" id="PS50082">
    <property type="entry name" value="WD_REPEATS_2"/>
    <property type="match status" value="1"/>
</dbReference>
<feature type="chain" id="PRO_5012178825" evidence="4">
    <location>
        <begin position="22"/>
        <end position="328"/>
    </location>
</feature>
<evidence type="ECO:0000256" key="1">
    <source>
        <dbReference type="ARBA" id="ARBA00022574"/>
    </source>
</evidence>
<gene>
    <name evidence="5" type="ORF">CEX98_20525</name>
</gene>
<dbReference type="PROSITE" id="PS51257">
    <property type="entry name" value="PROKAR_LIPOPROTEIN"/>
    <property type="match status" value="1"/>
</dbReference>
<keyword evidence="4" id="KW-0732">Signal</keyword>
<organism evidence="5 6">
    <name type="scientific">Pseudoalteromonas piscicida</name>
    <dbReference type="NCBI Taxonomy" id="43662"/>
    <lineage>
        <taxon>Bacteria</taxon>
        <taxon>Pseudomonadati</taxon>
        <taxon>Pseudomonadota</taxon>
        <taxon>Gammaproteobacteria</taxon>
        <taxon>Alteromonadales</taxon>
        <taxon>Pseudoalteromonadaceae</taxon>
        <taxon>Pseudoalteromonas</taxon>
    </lineage>
</organism>
<dbReference type="EMBL" id="NKHF01000101">
    <property type="protein sequence ID" value="PCK29934.1"/>
    <property type="molecule type" value="Genomic_DNA"/>
</dbReference>
<dbReference type="Pfam" id="PF00400">
    <property type="entry name" value="WD40"/>
    <property type="match status" value="1"/>
</dbReference>
<keyword evidence="2" id="KW-0677">Repeat</keyword>
<dbReference type="Proteomes" id="UP000228621">
    <property type="component" value="Unassembled WGS sequence"/>
</dbReference>
<evidence type="ECO:0000256" key="3">
    <source>
        <dbReference type="PROSITE-ProRule" id="PRU00221"/>
    </source>
</evidence>
<feature type="signal peptide" evidence="4">
    <location>
        <begin position="1"/>
        <end position="21"/>
    </location>
</feature>
<keyword evidence="6" id="KW-1185">Reference proteome</keyword>
<dbReference type="InterPro" id="IPR001680">
    <property type="entry name" value="WD40_rpt"/>
</dbReference>
<dbReference type="AlphaFoldDB" id="A0A2A5JKH0"/>
<protein>
    <submittedName>
        <fullName evidence="5">Uncharacterized protein</fullName>
    </submittedName>
</protein>
<comment type="caution">
    <text evidence="5">The sequence shown here is derived from an EMBL/GenBank/DDBJ whole genome shotgun (WGS) entry which is preliminary data.</text>
</comment>
<dbReference type="InterPro" id="IPR036322">
    <property type="entry name" value="WD40_repeat_dom_sf"/>
</dbReference>
<reference evidence="6" key="1">
    <citation type="journal article" date="2019" name="Genome Announc.">
        <title>Draft Genome Sequence of Pseudoalteromonas piscicida Strain 36Y ROTHPW, an Hypersaline Seawater Isolate from the South Coast of Sonora, Mexico.</title>
        <authorList>
            <person name="Sanchez-Diaz R."/>
            <person name="Molina-Garza Z.J."/>
            <person name="Cruz-Suarez L.E."/>
            <person name="Selvin J."/>
            <person name="Kiran G.S."/>
            <person name="Ibarra-Gamez J.C."/>
            <person name="Gomez-Gil B."/>
            <person name="Galaviz-Silva L."/>
        </authorList>
    </citation>
    <scope>NUCLEOTIDE SEQUENCE [LARGE SCALE GENOMIC DNA]</scope>
    <source>
        <strain evidence="6">36Y_RITHPW</strain>
    </source>
</reference>
<dbReference type="RefSeq" id="WP_099643891.1">
    <property type="nucleotide sequence ID" value="NZ_NKHF01000101.1"/>
</dbReference>
<dbReference type="PANTHER" id="PTHR44019">
    <property type="entry name" value="WD REPEAT-CONTAINING PROTEIN 55"/>
    <property type="match status" value="1"/>
</dbReference>
<proteinExistence type="predicted"/>
<dbReference type="InterPro" id="IPR050505">
    <property type="entry name" value="WDR55/POC1"/>
</dbReference>
<evidence type="ECO:0000313" key="5">
    <source>
        <dbReference type="EMBL" id="PCK29934.1"/>
    </source>
</evidence>
<dbReference type="PROSITE" id="PS50294">
    <property type="entry name" value="WD_REPEATS_REGION"/>
    <property type="match status" value="1"/>
</dbReference>
<dbReference type="Gene3D" id="2.130.10.10">
    <property type="entry name" value="YVTN repeat-like/Quinoprotein amine dehydrogenase"/>
    <property type="match status" value="2"/>
</dbReference>
<keyword evidence="1 3" id="KW-0853">WD repeat</keyword>
<dbReference type="SUPFAM" id="SSF50978">
    <property type="entry name" value="WD40 repeat-like"/>
    <property type="match status" value="1"/>
</dbReference>
<dbReference type="PANTHER" id="PTHR44019:SF8">
    <property type="entry name" value="POC1 CENTRIOLAR PROTEIN HOMOLOG"/>
    <property type="match status" value="1"/>
</dbReference>
<dbReference type="InterPro" id="IPR015943">
    <property type="entry name" value="WD40/YVTN_repeat-like_dom_sf"/>
</dbReference>
<feature type="repeat" description="WD" evidence="3">
    <location>
        <begin position="159"/>
        <end position="200"/>
    </location>
</feature>
<evidence type="ECO:0000256" key="2">
    <source>
        <dbReference type="ARBA" id="ARBA00022737"/>
    </source>
</evidence>
<name>A0A2A5JKH0_PSEO7</name>
<dbReference type="SMART" id="SM00320">
    <property type="entry name" value="WD40"/>
    <property type="match status" value="5"/>
</dbReference>
<sequence>MSRLLSLACLACFLIGCGAQPQISQGVTSQLTQNGIIIGHFSNDGAWTVTLDSNADINIFDNSDQSILFSVPKDKIKTPVKALLLSDDKKMLIVAGENLISIWSVPKQKLITNVPFAGVSPLASISSLALSHDNQRLLVAMDDGSLNMADLFTKLNNRFMPHSRPIEHLAFDKTGEYFVTGAQDGLVAMWQFASPEPVYEHQFNHRVTSLTVSSDGQRLFVSDGLNAQHVLDFESGKLLSELKYMARFKMFRKAKFISGSGLLATSSSKSHLSIWRYESGEELGTWSIHTASEGATVVDMYVPDSNTLVTLNSDGMIEKWAINLLAQK</sequence>
<evidence type="ECO:0000256" key="4">
    <source>
        <dbReference type="SAM" id="SignalP"/>
    </source>
</evidence>
<accession>A0A2A5JKH0</accession>
<evidence type="ECO:0000313" key="6">
    <source>
        <dbReference type="Proteomes" id="UP000228621"/>
    </source>
</evidence>